<feature type="region of interest" description="Disordered" evidence="11">
    <location>
        <begin position="854"/>
        <end position="985"/>
    </location>
</feature>
<feature type="compositionally biased region" description="Basic and acidic residues" evidence="11">
    <location>
        <begin position="904"/>
        <end position="924"/>
    </location>
</feature>
<evidence type="ECO:0000256" key="2">
    <source>
        <dbReference type="ARBA" id="ARBA00004275"/>
    </source>
</evidence>
<dbReference type="Pfam" id="PF01411">
    <property type="entry name" value="tRNA-synt_2c"/>
    <property type="match status" value="2"/>
</dbReference>
<gene>
    <name evidence="14" type="primary">prpf38b</name>
    <name evidence="14" type="ORF">GZH46_02695</name>
</gene>
<feature type="domain" description="Alanyl-tRNA synthetase class IIc N-terminal" evidence="13">
    <location>
        <begin position="606"/>
        <end position="677"/>
    </location>
</feature>
<sequence length="985" mass="111160">MDSENKPRLLESSIPYVEPETENLCLFLTKGLDDHRDKILLVDAASGRKWSGAKIKSVALKLASLLVEKYQIGRGQVCTIYLEECDLVAICILAILLTNATFNFLSTKSTGRELRDTTKAINSKILISKESTLKTISGSLGDECENLIVVALDSTTDKYTNPKNISLKNMIIEEYKSTLCTTEKPQNLPDWNAVQVDADFAVIQFSSGTTGKPKPIPRTHKNCCHLVASVDHEELMGLKPGEVLSGLLAFPYRPGIWALFGCLKKGSTLVVWNDATNIDSALQTIEKYGVTIFSVPIWFLSKLSNLSIESINKYNLSMLKHVTTAGAKIVNKSAAETVVEKFNLETLRQCFGMTESGWIFLIEKSLAKGNYLSVGHVCPGVEVKIVDRETRKLLPPNVGGEITLRGPQTFPGYLIGSDGQLDKSDFDSDGFFSTGDQAYYDKEGLVYISGRYKEMMTFPSQRKAFPSEIESLISEQLAVESVCAVKVGQIEDTPYDKVKAYITVKPGKQISQQEILDYIANESSGIVLDGGVEILESFPRLPNGKVDRQTLSKYADKKKWLDIGVPTERVLPFGMKDNFWEMGDTGPCGSCKESHFDKVRGRDIADVIKEVINKEETQFLKTLRRGRKFFDKAASALQGDIKVIPGDTAWTLYDTYGFPVDLTRLMAEEIGFSMDIVIDNDNDTGLTRESTQICNFGQGTLLPNNYDESIDEINNTVRHLESWEPGSRRVSGGASGVRGVASSGIVSSAFTLLFKLYTLKLTRKQLLGILNNRDSTIIRGIGLLYVRYTQPPADLWGWYSPFLDCKDKVTVRSNGDTTTIGKMCRRLLTKIEWYSTMFPRIPIQIQRSIDEKLENYDREHMPSRSRSPRPKSHSNDREIASSGDRNKHRDDLGYNASRHYHRTRSPDRLKDRIDKDRRTNEDHHSRRHSHGRHKESGSSHRKHHHRHHESSHREHRERHDSHYESRRDCHRSRSSSRSRRRHVLD</sequence>
<dbReference type="InterPro" id="IPR005037">
    <property type="entry name" value="PRP38"/>
</dbReference>
<dbReference type="InterPro" id="IPR042099">
    <property type="entry name" value="ANL_N_sf"/>
</dbReference>
<feature type="domain" description="AMP-dependent synthetase/ligase" evidence="12">
    <location>
        <begin position="34"/>
        <end position="414"/>
    </location>
</feature>
<dbReference type="Gene3D" id="3.30.300.30">
    <property type="match status" value="1"/>
</dbReference>
<evidence type="ECO:0000313" key="15">
    <source>
        <dbReference type="Proteomes" id="UP000825002"/>
    </source>
</evidence>
<accession>A0ABQ7S5V2</accession>
<feature type="domain" description="Alanyl-tRNA synthetase class IIc N-terminal" evidence="13">
    <location>
        <begin position="558"/>
        <end position="598"/>
    </location>
</feature>
<evidence type="ECO:0000256" key="8">
    <source>
        <dbReference type="ARBA" id="ARBA00023140"/>
    </source>
</evidence>
<evidence type="ECO:0000256" key="7">
    <source>
        <dbReference type="ARBA" id="ARBA00022728"/>
    </source>
</evidence>
<dbReference type="Pfam" id="PF03371">
    <property type="entry name" value="PRP38"/>
    <property type="match status" value="1"/>
</dbReference>
<evidence type="ECO:0000256" key="4">
    <source>
        <dbReference type="ARBA" id="ARBA00006432"/>
    </source>
</evidence>
<evidence type="ECO:0000256" key="11">
    <source>
        <dbReference type="SAM" id="MobiDB-lite"/>
    </source>
</evidence>
<feature type="compositionally biased region" description="Basic residues" evidence="11">
    <location>
        <begin position="925"/>
        <end position="950"/>
    </location>
</feature>
<keyword evidence="15" id="KW-1185">Reference proteome</keyword>
<evidence type="ECO:0000259" key="12">
    <source>
        <dbReference type="Pfam" id="PF00501"/>
    </source>
</evidence>
<keyword evidence="5" id="KW-0436">Ligase</keyword>
<feature type="compositionally biased region" description="Basic and acidic residues" evidence="11">
    <location>
        <begin position="873"/>
        <end position="892"/>
    </location>
</feature>
<dbReference type="PANTHER" id="PTHR24096:SF149">
    <property type="entry name" value="AMP-BINDING DOMAIN-CONTAINING PROTEIN-RELATED"/>
    <property type="match status" value="1"/>
</dbReference>
<dbReference type="SUPFAM" id="SSF101353">
    <property type="entry name" value="Putative anticodon-binding domain of alanyl-tRNA synthetase (AlaRS)"/>
    <property type="match status" value="1"/>
</dbReference>
<dbReference type="EMBL" id="JAIFTH010000947">
    <property type="protein sequence ID" value="KAG9508803.1"/>
    <property type="molecule type" value="Genomic_DNA"/>
</dbReference>
<evidence type="ECO:0000256" key="10">
    <source>
        <dbReference type="ARBA" id="ARBA00023242"/>
    </source>
</evidence>
<keyword evidence="10" id="KW-0539">Nucleus</keyword>
<evidence type="ECO:0000256" key="1">
    <source>
        <dbReference type="ARBA" id="ARBA00004123"/>
    </source>
</evidence>
<reference evidence="14 15" key="1">
    <citation type="submission" date="2020-10" db="EMBL/GenBank/DDBJ databases">
        <authorList>
            <person name="Klimov P.B."/>
            <person name="Dyachkov S.M."/>
            <person name="Chetverikov P.E."/>
        </authorList>
    </citation>
    <scope>NUCLEOTIDE SEQUENCE [LARGE SCALE GENOMIC DNA]</scope>
    <source>
        <strain evidence="14">BMOC 18-1129-001#AD2665</strain>
        <tissue evidence="14">Entire mites</tissue>
    </source>
</reference>
<dbReference type="SUPFAM" id="SSF55681">
    <property type="entry name" value="Class II aaRS and biotin synthetases"/>
    <property type="match status" value="1"/>
</dbReference>
<dbReference type="PROSITE" id="PS00455">
    <property type="entry name" value="AMP_BINDING"/>
    <property type="match status" value="1"/>
</dbReference>
<dbReference type="Proteomes" id="UP000825002">
    <property type="component" value="Unassembled WGS sequence"/>
</dbReference>
<dbReference type="Gene3D" id="3.30.930.10">
    <property type="entry name" value="Bira Bifunctional Protein, Domain 2"/>
    <property type="match status" value="1"/>
</dbReference>
<dbReference type="InterPro" id="IPR045864">
    <property type="entry name" value="aa-tRNA-synth_II/BPL/LPL"/>
</dbReference>
<dbReference type="InterPro" id="IPR000873">
    <property type="entry name" value="AMP-dep_synth/lig_dom"/>
</dbReference>
<evidence type="ECO:0000256" key="9">
    <source>
        <dbReference type="ARBA" id="ARBA00023187"/>
    </source>
</evidence>
<keyword evidence="9" id="KW-0508">mRNA splicing</keyword>
<dbReference type="Pfam" id="PF00501">
    <property type="entry name" value="AMP-binding"/>
    <property type="match status" value="1"/>
</dbReference>
<dbReference type="InterPro" id="IPR020845">
    <property type="entry name" value="AMP-binding_CS"/>
</dbReference>
<feature type="compositionally biased region" description="Basic and acidic residues" evidence="11">
    <location>
        <begin position="951"/>
        <end position="967"/>
    </location>
</feature>
<dbReference type="InterPro" id="IPR045851">
    <property type="entry name" value="AMP-bd_C_sf"/>
</dbReference>
<name>A0ABQ7S5V2_9ACAR</name>
<keyword evidence="7" id="KW-0747">Spliceosome</keyword>
<keyword evidence="8" id="KW-0576">Peroxisome</keyword>
<evidence type="ECO:0000313" key="14">
    <source>
        <dbReference type="EMBL" id="KAG9508803.1"/>
    </source>
</evidence>
<evidence type="ECO:0000256" key="6">
    <source>
        <dbReference type="ARBA" id="ARBA00022664"/>
    </source>
</evidence>
<dbReference type="Gene3D" id="3.40.50.12780">
    <property type="entry name" value="N-terminal domain of ligase-like"/>
    <property type="match status" value="1"/>
</dbReference>
<comment type="caution">
    <text evidence="14">The sequence shown here is derived from an EMBL/GenBank/DDBJ whole genome shotgun (WGS) entry which is preliminary data.</text>
</comment>
<comment type="subcellular location">
    <subcellularLocation>
        <location evidence="1">Nucleus</location>
    </subcellularLocation>
    <subcellularLocation>
        <location evidence="2">Peroxisome</location>
    </subcellularLocation>
</comment>
<feature type="compositionally biased region" description="Basic residues" evidence="11">
    <location>
        <begin position="968"/>
        <end position="985"/>
    </location>
</feature>
<organism evidence="14 15">
    <name type="scientific">Fragariocoptes setiger</name>
    <dbReference type="NCBI Taxonomy" id="1670756"/>
    <lineage>
        <taxon>Eukaryota</taxon>
        <taxon>Metazoa</taxon>
        <taxon>Ecdysozoa</taxon>
        <taxon>Arthropoda</taxon>
        <taxon>Chelicerata</taxon>
        <taxon>Arachnida</taxon>
        <taxon>Acari</taxon>
        <taxon>Acariformes</taxon>
        <taxon>Trombidiformes</taxon>
        <taxon>Prostigmata</taxon>
        <taxon>Eupodina</taxon>
        <taxon>Eriophyoidea</taxon>
        <taxon>Phytoptidae</taxon>
        <taxon>Fragariocoptes</taxon>
    </lineage>
</organism>
<dbReference type="InterPro" id="IPR018162">
    <property type="entry name" value="Ala-tRNA-ligase_IIc_anticod-bd"/>
</dbReference>
<evidence type="ECO:0000256" key="5">
    <source>
        <dbReference type="ARBA" id="ARBA00022598"/>
    </source>
</evidence>
<keyword evidence="6" id="KW-0507">mRNA processing</keyword>
<evidence type="ECO:0000256" key="3">
    <source>
        <dbReference type="ARBA" id="ARBA00006164"/>
    </source>
</evidence>
<protein>
    <submittedName>
        <fullName evidence="14">Pre-mRNA-splicing factor 38B</fullName>
    </submittedName>
</protein>
<dbReference type="InterPro" id="IPR018164">
    <property type="entry name" value="Ala-tRNA-synth_IIc_N"/>
</dbReference>
<proteinExistence type="inferred from homology"/>
<evidence type="ECO:0000259" key="13">
    <source>
        <dbReference type="Pfam" id="PF01411"/>
    </source>
</evidence>
<comment type="similarity">
    <text evidence="3">Belongs to the PRP38 family.</text>
</comment>
<comment type="similarity">
    <text evidence="4">Belongs to the ATP-dependent AMP-binding enzyme family.</text>
</comment>
<dbReference type="SUPFAM" id="SSF56801">
    <property type="entry name" value="Acetyl-CoA synthetase-like"/>
    <property type="match status" value="1"/>
</dbReference>
<dbReference type="PANTHER" id="PTHR24096">
    <property type="entry name" value="LONG-CHAIN-FATTY-ACID--COA LIGASE"/>
    <property type="match status" value="1"/>
</dbReference>